<name>A0A240EKF5_9VIBR</name>
<evidence type="ECO:0000313" key="2">
    <source>
        <dbReference type="Proteomes" id="UP000219336"/>
    </source>
</evidence>
<dbReference type="EMBL" id="OANU01000047">
    <property type="protein sequence ID" value="SNX49158.1"/>
    <property type="molecule type" value="Genomic_DNA"/>
</dbReference>
<proteinExistence type="predicted"/>
<gene>
    <name evidence="1" type="ORF">VTH8203_02801</name>
</gene>
<dbReference type="AlphaFoldDB" id="A0A240EKF5"/>
<evidence type="ECO:0000313" key="1">
    <source>
        <dbReference type="EMBL" id="SNX49158.1"/>
    </source>
</evidence>
<reference evidence="2" key="1">
    <citation type="submission" date="2016-06" db="EMBL/GenBank/DDBJ databases">
        <authorList>
            <person name="Rodrigo-Torres L."/>
            <person name="Arahal R.D."/>
            <person name="Lucena T."/>
        </authorList>
    </citation>
    <scope>NUCLEOTIDE SEQUENCE [LARGE SCALE GENOMIC DNA]</scope>
    <source>
        <strain evidence="2">CECT8203</strain>
    </source>
</reference>
<organism evidence="1 2">
    <name type="scientific">Vibrio thalassae</name>
    <dbReference type="NCBI Taxonomy" id="1243014"/>
    <lineage>
        <taxon>Bacteria</taxon>
        <taxon>Pseudomonadati</taxon>
        <taxon>Pseudomonadota</taxon>
        <taxon>Gammaproteobacteria</taxon>
        <taxon>Vibrionales</taxon>
        <taxon>Vibrionaceae</taxon>
        <taxon>Vibrio</taxon>
    </lineage>
</organism>
<dbReference type="Proteomes" id="UP000219336">
    <property type="component" value="Unassembled WGS sequence"/>
</dbReference>
<accession>A0A240EKF5</accession>
<protein>
    <submittedName>
        <fullName evidence="1">Uncharacterized protein</fullName>
    </submittedName>
</protein>
<sequence>MARKSMRKQKIKFQFPVSTALTSRWHNIDLVHKKAQNRRLNYNVDFRLITNERQNYD</sequence>
<keyword evidence="2" id="KW-1185">Reference proteome</keyword>